<feature type="region of interest" description="Disordered" evidence="1">
    <location>
        <begin position="314"/>
        <end position="383"/>
    </location>
</feature>
<keyword evidence="4" id="KW-1185">Reference proteome</keyword>
<name>A0ABR0X0N0_REHGL</name>
<evidence type="ECO:0000256" key="1">
    <source>
        <dbReference type="SAM" id="MobiDB-lite"/>
    </source>
</evidence>
<feature type="compositionally biased region" description="Basic and acidic residues" evidence="1">
    <location>
        <begin position="322"/>
        <end position="361"/>
    </location>
</feature>
<dbReference type="SUPFAM" id="SSF53474">
    <property type="entry name" value="alpha/beta-Hydrolases"/>
    <property type="match status" value="1"/>
</dbReference>
<feature type="domain" description="Peptidase S9 prolyl oligopeptidase catalytic" evidence="2">
    <location>
        <begin position="165"/>
        <end position="279"/>
    </location>
</feature>
<dbReference type="EMBL" id="JABTTQ020000006">
    <property type="protein sequence ID" value="KAK6153111.1"/>
    <property type="molecule type" value="Genomic_DNA"/>
</dbReference>
<gene>
    <name evidence="3" type="ORF">DH2020_012750</name>
</gene>
<evidence type="ECO:0000259" key="2">
    <source>
        <dbReference type="Pfam" id="PF00326"/>
    </source>
</evidence>
<organism evidence="3 4">
    <name type="scientific">Rehmannia glutinosa</name>
    <name type="common">Chinese foxglove</name>
    <dbReference type="NCBI Taxonomy" id="99300"/>
    <lineage>
        <taxon>Eukaryota</taxon>
        <taxon>Viridiplantae</taxon>
        <taxon>Streptophyta</taxon>
        <taxon>Embryophyta</taxon>
        <taxon>Tracheophyta</taxon>
        <taxon>Spermatophyta</taxon>
        <taxon>Magnoliopsida</taxon>
        <taxon>eudicotyledons</taxon>
        <taxon>Gunneridae</taxon>
        <taxon>Pentapetalae</taxon>
        <taxon>asterids</taxon>
        <taxon>lamiids</taxon>
        <taxon>Lamiales</taxon>
        <taxon>Orobanchaceae</taxon>
        <taxon>Rehmannieae</taxon>
        <taxon>Rehmannia</taxon>
    </lineage>
</organism>
<proteinExistence type="predicted"/>
<dbReference type="Pfam" id="PF00326">
    <property type="entry name" value="Peptidase_S9"/>
    <property type="match status" value="1"/>
</dbReference>
<dbReference type="InterPro" id="IPR029058">
    <property type="entry name" value="AB_hydrolase_fold"/>
</dbReference>
<dbReference type="PANTHER" id="PTHR12277">
    <property type="entry name" value="ALPHA/BETA HYDROLASE DOMAIN-CONTAINING PROTEIN"/>
    <property type="match status" value="1"/>
</dbReference>
<dbReference type="PANTHER" id="PTHR12277:SF81">
    <property type="entry name" value="PROTEIN ABHD13"/>
    <property type="match status" value="1"/>
</dbReference>
<reference evidence="3 4" key="1">
    <citation type="journal article" date="2021" name="Comput. Struct. Biotechnol. J.">
        <title>De novo genome assembly of the potent medicinal plant Rehmannia glutinosa using nanopore technology.</title>
        <authorList>
            <person name="Ma L."/>
            <person name="Dong C."/>
            <person name="Song C."/>
            <person name="Wang X."/>
            <person name="Zheng X."/>
            <person name="Niu Y."/>
            <person name="Chen S."/>
            <person name="Feng W."/>
        </authorList>
    </citation>
    <scope>NUCLEOTIDE SEQUENCE [LARGE SCALE GENOMIC DNA]</scope>
    <source>
        <strain evidence="3">DH-2019</strain>
    </source>
</reference>
<dbReference type="InterPro" id="IPR001375">
    <property type="entry name" value="Peptidase_S9_cat"/>
</dbReference>
<evidence type="ECO:0000313" key="4">
    <source>
        <dbReference type="Proteomes" id="UP001318860"/>
    </source>
</evidence>
<sequence length="414" mass="47459">MGGVTSSMAAKFAFFPPNPPSYKLVHDDVTGLLLLSPFPHRENVEIMRLPTRRGTEIVAVYVRHPMATSTVLYSHGNAADLGQMYELFIELSIHLRVNLLGSFSAVLYTKCSESFFCLNSWTYCFHNGEHIGFEMSQILQSISFSGSPHKYDYSGYGQSSGKPSEQNTYADIEAAFKCLEENYGTKQEDLILYGQSVGSGPTLDLAARLPRLRAVVLHSPILSGVRVMYAVKRTYWFDIYKNIDKMPLVNCPVLIIHGTADEVVDFSHGKQLWELCKEKYEPLWIKGGNHCNLELYPEYIRHLKKFIATVERSPSHRISTRKSTDQFEPSRKSTDIFDAPRKSTDRREKPRRSTDKPERSKNQTQNVDKLRISFDQMERSRRSVDCIEKSWKSIDHQLERGRKSVDRLDRIRTG</sequence>
<dbReference type="Proteomes" id="UP001318860">
    <property type="component" value="Unassembled WGS sequence"/>
</dbReference>
<comment type="caution">
    <text evidence="3">The sequence shown here is derived from an EMBL/GenBank/DDBJ whole genome shotgun (WGS) entry which is preliminary data.</text>
</comment>
<evidence type="ECO:0000313" key="3">
    <source>
        <dbReference type="EMBL" id="KAK6153111.1"/>
    </source>
</evidence>
<feature type="compositionally biased region" description="Basic and acidic residues" evidence="1">
    <location>
        <begin position="368"/>
        <end position="383"/>
    </location>
</feature>
<protein>
    <recommendedName>
        <fullName evidence="2">Peptidase S9 prolyl oligopeptidase catalytic domain-containing protein</fullName>
    </recommendedName>
</protein>
<dbReference type="Gene3D" id="3.40.50.1820">
    <property type="entry name" value="alpha/beta hydrolase"/>
    <property type="match status" value="1"/>
</dbReference>
<accession>A0ABR0X0N0</accession>